<dbReference type="CDD" id="cd03794">
    <property type="entry name" value="GT4_WbuB-like"/>
    <property type="match status" value="1"/>
</dbReference>
<feature type="domain" description="Glycosyltransferase subfamily 4-like N-terminal" evidence="3">
    <location>
        <begin position="25"/>
        <end position="192"/>
    </location>
</feature>
<dbReference type="EMBL" id="FPCA01000002">
    <property type="protein sequence ID" value="SFU73718.1"/>
    <property type="molecule type" value="Genomic_DNA"/>
</dbReference>
<proteinExistence type="predicted"/>
<dbReference type="PANTHER" id="PTHR46401">
    <property type="entry name" value="GLYCOSYLTRANSFERASE WBBK-RELATED"/>
    <property type="match status" value="1"/>
</dbReference>
<organism evidence="4 5">
    <name type="scientific">Pontibacter akesuensis</name>
    <dbReference type="NCBI Taxonomy" id="388950"/>
    <lineage>
        <taxon>Bacteria</taxon>
        <taxon>Pseudomonadati</taxon>
        <taxon>Bacteroidota</taxon>
        <taxon>Cytophagia</taxon>
        <taxon>Cytophagales</taxon>
        <taxon>Hymenobacteraceae</taxon>
        <taxon>Pontibacter</taxon>
    </lineage>
</organism>
<dbReference type="GO" id="GO:0016757">
    <property type="term" value="F:glycosyltransferase activity"/>
    <property type="evidence" value="ECO:0007669"/>
    <property type="project" value="InterPro"/>
</dbReference>
<accession>A0A1I7ILD2</accession>
<dbReference type="GO" id="GO:0009103">
    <property type="term" value="P:lipopolysaccharide biosynthetic process"/>
    <property type="evidence" value="ECO:0007669"/>
    <property type="project" value="TreeGrafter"/>
</dbReference>
<dbReference type="Pfam" id="PF00534">
    <property type="entry name" value="Glycos_transf_1"/>
    <property type="match status" value="1"/>
</dbReference>
<evidence type="ECO:0000259" key="3">
    <source>
        <dbReference type="Pfam" id="PF13579"/>
    </source>
</evidence>
<feature type="domain" description="Glycosyl transferase family 1" evidence="2">
    <location>
        <begin position="209"/>
        <end position="365"/>
    </location>
</feature>
<reference evidence="5" key="1">
    <citation type="submission" date="2016-10" db="EMBL/GenBank/DDBJ databases">
        <authorList>
            <person name="Varghese N."/>
        </authorList>
    </citation>
    <scope>NUCLEOTIDE SEQUENCE [LARGE SCALE GENOMIC DNA]</scope>
    <source>
        <strain evidence="5">DSM 18820</strain>
    </source>
</reference>
<dbReference type="PANTHER" id="PTHR46401:SF2">
    <property type="entry name" value="GLYCOSYLTRANSFERASE WBBK-RELATED"/>
    <property type="match status" value="1"/>
</dbReference>
<dbReference type="RefSeq" id="WP_068837350.1">
    <property type="nucleotide sequence ID" value="NZ_BMXC01000002.1"/>
</dbReference>
<dbReference type="AlphaFoldDB" id="A0A1I7ILD2"/>
<evidence type="ECO:0000313" key="4">
    <source>
        <dbReference type="EMBL" id="SFU73718.1"/>
    </source>
</evidence>
<sequence length="398" mass="44907">MHIAILNQHHHNPDCPATCRHYTFMEALAKRHQISLVASDGWRRIRITDKYGWVPEGVELHECVEPYANKMGVRKRLKSFAGFAACAFKKAMQLQKPDIFWAVSTPLSTPWVASQAAKFRNVPWVFEVQDLWPSFPIQMGAVQNTWLQQRLYRMEKRLYESASHIITLSPDMTEHIIGLGIPQGKITTNYNGTDLEMVDAVTEEEVEALRVQYNLQGKQVVLYAGTYGRANSMQALMQTIEQMAADTSITFILTGNGYYEKQLKELAQRVPNLLLLPPQPRPEVFRLFKLAAVSVVTFNDLPVLATNSPAKLYDSLACGTPAIVTNPGWTKRFVEEHGCGWYVPAEQPEALAQTIQSALSQQQELLAAGARGIAVSRRLFDRQQLVLQVEEVLKRAVQ</sequence>
<dbReference type="Gene3D" id="3.40.50.2000">
    <property type="entry name" value="Glycogen Phosphorylase B"/>
    <property type="match status" value="2"/>
</dbReference>
<gene>
    <name evidence="4" type="ORF">SAMN04487941_2296</name>
</gene>
<evidence type="ECO:0000313" key="5">
    <source>
        <dbReference type="Proteomes" id="UP000182491"/>
    </source>
</evidence>
<evidence type="ECO:0000256" key="1">
    <source>
        <dbReference type="ARBA" id="ARBA00022679"/>
    </source>
</evidence>
<dbReference type="Proteomes" id="UP000182491">
    <property type="component" value="Unassembled WGS sequence"/>
</dbReference>
<dbReference type="SUPFAM" id="SSF53756">
    <property type="entry name" value="UDP-Glycosyltransferase/glycogen phosphorylase"/>
    <property type="match status" value="1"/>
</dbReference>
<dbReference type="STRING" id="388950.GCA_001611675_01245"/>
<keyword evidence="5" id="KW-1185">Reference proteome</keyword>
<evidence type="ECO:0000259" key="2">
    <source>
        <dbReference type="Pfam" id="PF00534"/>
    </source>
</evidence>
<dbReference type="Pfam" id="PF13579">
    <property type="entry name" value="Glyco_trans_4_4"/>
    <property type="match status" value="1"/>
</dbReference>
<dbReference type="InterPro" id="IPR028098">
    <property type="entry name" value="Glyco_trans_4-like_N"/>
</dbReference>
<protein>
    <submittedName>
        <fullName evidence="4">Glycosyltransferase involved in cell wall bisynthesis</fullName>
    </submittedName>
</protein>
<dbReference type="InterPro" id="IPR001296">
    <property type="entry name" value="Glyco_trans_1"/>
</dbReference>
<dbReference type="OrthoDB" id="9811902at2"/>
<keyword evidence="1 4" id="KW-0808">Transferase</keyword>
<name>A0A1I7ILD2_9BACT</name>